<evidence type="ECO:0000256" key="1">
    <source>
        <dbReference type="ARBA" id="ARBA00001933"/>
    </source>
</evidence>
<feature type="domain" description="Aminotransferase class I/classII large" evidence="7">
    <location>
        <begin position="31"/>
        <end position="386"/>
    </location>
</feature>
<sequence>MKLSQRVTNLEPSVTLAATAKAKELKAKGLDVISLTVGEPDFTTPENIEQAAIDGIKSGKVSFYTASGGTPELKSAIVDFTKENYDLTVEPQNIIVTSGAKFALYTLFQTILDAGDEVIIPVPYWVSYGEQVKLAQGNPVFIHGDQANDYKITVEHLEDVRTEKTKAIIISSPSNPTGMIYSEDELRALGEWAIRHELLIVSDDIYDHLVYNGNEAAHLASLSDEIFQHTVIINGVSKTYSMTGWRIGYAIGSAEIISGMTAIASQSTSNPTAVSQIAAVEALTGEQETAEKMRQAFEERLNTIYPKVADLPGFKLTKPQGAFYLFPNIKEAMEMGGYDNVTTWVNDLLEQEQVALVTGEGFGSPDSVRMSYSASMEELEEAVVRIRRFIENSKK</sequence>
<evidence type="ECO:0000313" key="9">
    <source>
        <dbReference type="Proteomes" id="UP000183700"/>
    </source>
</evidence>
<dbReference type="InterPro" id="IPR015424">
    <property type="entry name" value="PyrdxlP-dep_Trfase"/>
</dbReference>
<dbReference type="Proteomes" id="UP000183700">
    <property type="component" value="Unassembled WGS sequence"/>
</dbReference>
<accession>A0A1L8SYR5</accession>
<comment type="caution">
    <text evidence="8">The sequence shown here is derived from an EMBL/GenBank/DDBJ whole genome shotgun (WGS) entry which is preliminary data.</text>
</comment>
<evidence type="ECO:0000256" key="3">
    <source>
        <dbReference type="ARBA" id="ARBA00022576"/>
    </source>
</evidence>
<dbReference type="InterPro" id="IPR015421">
    <property type="entry name" value="PyrdxlP-dep_Trfase_major"/>
</dbReference>
<keyword evidence="5" id="KW-0663">Pyridoxal phosphate</keyword>
<evidence type="ECO:0000259" key="7">
    <source>
        <dbReference type="Pfam" id="PF00155"/>
    </source>
</evidence>
<keyword evidence="3 6" id="KW-0032">Aminotransferase</keyword>
<dbReference type="CDD" id="cd00609">
    <property type="entry name" value="AAT_like"/>
    <property type="match status" value="1"/>
</dbReference>
<dbReference type="InterPro" id="IPR015422">
    <property type="entry name" value="PyrdxlP-dep_Trfase_small"/>
</dbReference>
<dbReference type="PANTHER" id="PTHR46383">
    <property type="entry name" value="ASPARTATE AMINOTRANSFERASE"/>
    <property type="match status" value="1"/>
</dbReference>
<evidence type="ECO:0000256" key="4">
    <source>
        <dbReference type="ARBA" id="ARBA00022679"/>
    </source>
</evidence>
<dbReference type="PRINTS" id="PR00753">
    <property type="entry name" value="ACCSYNTHASE"/>
</dbReference>
<dbReference type="InterPro" id="IPR004839">
    <property type="entry name" value="Aminotransferase_I/II_large"/>
</dbReference>
<dbReference type="InterPro" id="IPR004838">
    <property type="entry name" value="NHTrfase_class1_PyrdxlP-BS"/>
</dbReference>
<dbReference type="STRING" id="319970.RV00_GL000132"/>
<evidence type="ECO:0000256" key="2">
    <source>
        <dbReference type="ARBA" id="ARBA00007441"/>
    </source>
</evidence>
<evidence type="ECO:0000256" key="5">
    <source>
        <dbReference type="ARBA" id="ARBA00022898"/>
    </source>
</evidence>
<proteinExistence type="inferred from homology"/>
<evidence type="ECO:0000256" key="6">
    <source>
        <dbReference type="RuleBase" id="RU000481"/>
    </source>
</evidence>
<dbReference type="FunFam" id="3.40.640.10:FF:000033">
    <property type="entry name" value="Aspartate aminotransferase"/>
    <property type="match status" value="1"/>
</dbReference>
<dbReference type="SUPFAM" id="SSF53383">
    <property type="entry name" value="PLP-dependent transferases"/>
    <property type="match status" value="1"/>
</dbReference>
<comment type="similarity">
    <text evidence="2 6">Belongs to the class-I pyridoxal-phosphate-dependent aminotransferase family.</text>
</comment>
<dbReference type="Gene3D" id="3.90.1150.10">
    <property type="entry name" value="Aspartate Aminotransferase, domain 1"/>
    <property type="match status" value="1"/>
</dbReference>
<name>A0A1L8SYR5_9ENTE</name>
<protein>
    <recommendedName>
        <fullName evidence="6">Aminotransferase</fullName>
        <ecNumber evidence="6">2.6.1.-</ecNumber>
    </recommendedName>
</protein>
<dbReference type="Pfam" id="PF00155">
    <property type="entry name" value="Aminotran_1_2"/>
    <property type="match status" value="1"/>
</dbReference>
<dbReference type="AlphaFoldDB" id="A0A1L8SYR5"/>
<comment type="cofactor">
    <cofactor evidence="1 6">
        <name>pyridoxal 5'-phosphate</name>
        <dbReference type="ChEBI" id="CHEBI:597326"/>
    </cofactor>
</comment>
<dbReference type="OrthoDB" id="9802328at2"/>
<gene>
    <name evidence="8" type="ORF">RV00_GL000132</name>
</gene>
<dbReference type="PROSITE" id="PS00105">
    <property type="entry name" value="AA_TRANSFER_CLASS_1"/>
    <property type="match status" value="1"/>
</dbReference>
<dbReference type="GO" id="GO:0008483">
    <property type="term" value="F:transaminase activity"/>
    <property type="evidence" value="ECO:0007669"/>
    <property type="project" value="UniProtKB-KW"/>
</dbReference>
<dbReference type="InterPro" id="IPR050596">
    <property type="entry name" value="AspAT/PAT-like"/>
</dbReference>
<keyword evidence="9" id="KW-1185">Reference proteome</keyword>
<dbReference type="EMBL" id="JXKM01000001">
    <property type="protein sequence ID" value="OJG37175.1"/>
    <property type="molecule type" value="Genomic_DNA"/>
</dbReference>
<organism evidence="8 9">
    <name type="scientific">Enterococcus devriesei</name>
    <dbReference type="NCBI Taxonomy" id="319970"/>
    <lineage>
        <taxon>Bacteria</taxon>
        <taxon>Bacillati</taxon>
        <taxon>Bacillota</taxon>
        <taxon>Bacilli</taxon>
        <taxon>Lactobacillales</taxon>
        <taxon>Enterococcaceae</taxon>
        <taxon>Enterococcus</taxon>
    </lineage>
</organism>
<dbReference type="PANTHER" id="PTHR46383:SF1">
    <property type="entry name" value="ASPARTATE AMINOTRANSFERASE"/>
    <property type="match status" value="1"/>
</dbReference>
<reference evidence="8 9" key="1">
    <citation type="submission" date="2014-12" db="EMBL/GenBank/DDBJ databases">
        <title>Draft genome sequences of 29 type strains of Enterococci.</title>
        <authorList>
            <person name="Zhong Z."/>
            <person name="Sun Z."/>
            <person name="Liu W."/>
            <person name="Zhang W."/>
            <person name="Zhang H."/>
        </authorList>
    </citation>
    <scope>NUCLEOTIDE SEQUENCE [LARGE SCALE GENOMIC DNA]</scope>
    <source>
        <strain evidence="8 9">DSM 22802</strain>
    </source>
</reference>
<dbReference type="GO" id="GO:0030170">
    <property type="term" value="F:pyridoxal phosphate binding"/>
    <property type="evidence" value="ECO:0007669"/>
    <property type="project" value="InterPro"/>
</dbReference>
<dbReference type="Gene3D" id="3.40.640.10">
    <property type="entry name" value="Type I PLP-dependent aspartate aminotransferase-like (Major domain)"/>
    <property type="match status" value="1"/>
</dbReference>
<evidence type="ECO:0000313" key="8">
    <source>
        <dbReference type="EMBL" id="OJG37175.1"/>
    </source>
</evidence>
<dbReference type="EC" id="2.6.1.-" evidence="6"/>
<dbReference type="RefSeq" id="WP_071860681.1">
    <property type="nucleotide sequence ID" value="NZ_JBHLVS010000004.1"/>
</dbReference>
<dbReference type="GO" id="GO:0006520">
    <property type="term" value="P:amino acid metabolic process"/>
    <property type="evidence" value="ECO:0007669"/>
    <property type="project" value="InterPro"/>
</dbReference>
<keyword evidence="4 6" id="KW-0808">Transferase</keyword>